<dbReference type="Gene3D" id="3.40.50.880">
    <property type="match status" value="1"/>
</dbReference>
<feature type="domain" description="CobQ/CobB/MinD/ParA nucleotide binding" evidence="10">
    <location>
        <begin position="6"/>
        <end position="174"/>
    </location>
</feature>
<evidence type="ECO:0000256" key="8">
    <source>
        <dbReference type="ARBA" id="ARBA00022842"/>
    </source>
</evidence>
<keyword evidence="5" id="KW-0436">Ligase</keyword>
<evidence type="ECO:0000256" key="6">
    <source>
        <dbReference type="ARBA" id="ARBA00022741"/>
    </source>
</evidence>
<evidence type="ECO:0000313" key="13">
    <source>
        <dbReference type="Proteomes" id="UP000247555"/>
    </source>
</evidence>
<comment type="caution">
    <text evidence="12">The sequence shown here is derived from an EMBL/GenBank/DDBJ whole genome shotgun (WGS) entry which is preliminary data.</text>
</comment>
<comment type="similarity">
    <text evidence="3">Belongs to the CobB/CobQ family. CobQ subfamily.</text>
</comment>
<accession>A0A318KY56</accession>
<keyword evidence="7" id="KW-0067">ATP-binding</keyword>
<evidence type="ECO:0000259" key="10">
    <source>
        <dbReference type="Pfam" id="PF01656"/>
    </source>
</evidence>
<dbReference type="GO" id="GO:0005524">
    <property type="term" value="F:ATP binding"/>
    <property type="evidence" value="ECO:0007669"/>
    <property type="project" value="UniProtKB-KW"/>
</dbReference>
<sequence>MSARAILVAAAASGQGKTTVTAALARRLRRDGARVRAFKTGPDFLDPLTLARASGAEVDTLDLWMVGEAGCRQRLAAAAQDADWILVEAVMGLYDGAPSSADLANRFGLPVLAVLDARAMAQTAGALALGLRDYGPVQLAGVLANRVAGDSHAAMVAESLRDIPLLGHLPRQAQSLPERHLGLGLPDELADFDARLDALADSLVLDDAAWQALPRLTLPPEPAPALPPLLAGRRLALARDAAFAFVYPANLACLRALGAELVEFSPLADQPLPAGVDALYLPGGYPELHAETLSRARAWQASVRAAHAAGLPIWAECGGMMALADAIETMDGHSWGMAGLLPGVAHMQDRLAGLGGQAWGALRGHTFHYSRLELPPEPQAHTVSQRGGGRGEAIYRVGSLQASYFHAYFPSAPEQAAALFLPAEDRPC</sequence>
<dbReference type="PROSITE" id="PS51274">
    <property type="entry name" value="GATASE_COBBQ"/>
    <property type="match status" value="1"/>
</dbReference>
<gene>
    <name evidence="12" type="ORF">DFR34_10157</name>
</gene>
<evidence type="ECO:0000256" key="5">
    <source>
        <dbReference type="ARBA" id="ARBA00022598"/>
    </source>
</evidence>
<dbReference type="Proteomes" id="UP000247555">
    <property type="component" value="Unassembled WGS sequence"/>
</dbReference>
<dbReference type="SUPFAM" id="SSF52317">
    <property type="entry name" value="Class I glutamine amidotransferase-like"/>
    <property type="match status" value="1"/>
</dbReference>
<dbReference type="PANTHER" id="PTHR43873">
    <property type="entry name" value="COBYRINATE A,C-DIAMIDE SYNTHASE"/>
    <property type="match status" value="1"/>
</dbReference>
<dbReference type="CDD" id="cd03130">
    <property type="entry name" value="GATase1_CobB"/>
    <property type="match status" value="1"/>
</dbReference>
<feature type="domain" description="CobB/CobQ-like glutamine amidotransferase" evidence="11">
    <location>
        <begin position="235"/>
        <end position="411"/>
    </location>
</feature>
<dbReference type="SUPFAM" id="SSF52540">
    <property type="entry name" value="P-loop containing nucleoside triphosphate hydrolases"/>
    <property type="match status" value="1"/>
</dbReference>
<comment type="cofactor">
    <cofactor evidence="1">
        <name>Mg(2+)</name>
        <dbReference type="ChEBI" id="CHEBI:18420"/>
    </cofactor>
</comment>
<keyword evidence="6" id="KW-0547">Nucleotide-binding</keyword>
<dbReference type="Pfam" id="PF07685">
    <property type="entry name" value="GATase_3"/>
    <property type="match status" value="1"/>
</dbReference>
<organism evidence="12 13">
    <name type="scientific">Rivihabitans pingtungensis</name>
    <dbReference type="NCBI Taxonomy" id="1054498"/>
    <lineage>
        <taxon>Bacteria</taxon>
        <taxon>Pseudomonadati</taxon>
        <taxon>Pseudomonadota</taxon>
        <taxon>Betaproteobacteria</taxon>
        <taxon>Neisseriales</taxon>
        <taxon>Aquaspirillaceae</taxon>
        <taxon>Rivihabitans</taxon>
    </lineage>
</organism>
<dbReference type="NCBIfam" id="NF002204">
    <property type="entry name" value="PRK01077.1"/>
    <property type="match status" value="1"/>
</dbReference>
<evidence type="ECO:0000313" key="12">
    <source>
        <dbReference type="EMBL" id="PXX81828.1"/>
    </source>
</evidence>
<protein>
    <submittedName>
        <fullName evidence="12">Cobyrinic acid a,c-diamide synthase</fullName>
    </submittedName>
</protein>
<evidence type="ECO:0000256" key="2">
    <source>
        <dbReference type="ARBA" id="ARBA00004953"/>
    </source>
</evidence>
<dbReference type="PANTHER" id="PTHR43873:SF1">
    <property type="entry name" value="COBYRINATE A,C-DIAMIDE SYNTHASE"/>
    <property type="match status" value="1"/>
</dbReference>
<dbReference type="EMBL" id="QJKI01000001">
    <property type="protein sequence ID" value="PXX81828.1"/>
    <property type="molecule type" value="Genomic_DNA"/>
</dbReference>
<keyword evidence="8" id="KW-0460">Magnesium</keyword>
<dbReference type="RefSeq" id="WP_245906768.1">
    <property type="nucleotide sequence ID" value="NZ_QJKI01000001.1"/>
</dbReference>
<evidence type="ECO:0000256" key="4">
    <source>
        <dbReference type="ARBA" id="ARBA00022573"/>
    </source>
</evidence>
<dbReference type="InterPro" id="IPR004484">
    <property type="entry name" value="CbiA/CobB_synth"/>
</dbReference>
<evidence type="ECO:0000259" key="11">
    <source>
        <dbReference type="Pfam" id="PF07685"/>
    </source>
</evidence>
<proteinExistence type="inferred from homology"/>
<keyword evidence="9" id="KW-0315">Glutamine amidotransferase</keyword>
<dbReference type="InterPro" id="IPR027417">
    <property type="entry name" value="P-loop_NTPase"/>
</dbReference>
<reference evidence="12 13" key="1">
    <citation type="submission" date="2018-05" db="EMBL/GenBank/DDBJ databases">
        <title>Genomic Encyclopedia of Type Strains, Phase IV (KMG-IV): sequencing the most valuable type-strain genomes for metagenomic binning, comparative biology and taxonomic classification.</title>
        <authorList>
            <person name="Goeker M."/>
        </authorList>
    </citation>
    <scope>NUCLEOTIDE SEQUENCE [LARGE SCALE GENOMIC DNA]</scope>
    <source>
        <strain evidence="12 13">DSM 29661</strain>
    </source>
</reference>
<evidence type="ECO:0000256" key="1">
    <source>
        <dbReference type="ARBA" id="ARBA00001946"/>
    </source>
</evidence>
<comment type="pathway">
    <text evidence="2">Cofactor biosynthesis; adenosylcobalamin biosynthesis.</text>
</comment>
<dbReference type="InterPro" id="IPR011698">
    <property type="entry name" value="GATase_3"/>
</dbReference>
<dbReference type="GO" id="GO:0042242">
    <property type="term" value="F:cobyrinic acid a,c-diamide synthase activity"/>
    <property type="evidence" value="ECO:0007669"/>
    <property type="project" value="InterPro"/>
</dbReference>
<dbReference type="AlphaFoldDB" id="A0A318KY56"/>
<evidence type="ECO:0000256" key="9">
    <source>
        <dbReference type="ARBA" id="ARBA00022962"/>
    </source>
</evidence>
<keyword evidence="13" id="KW-1185">Reference proteome</keyword>
<evidence type="ECO:0000256" key="7">
    <source>
        <dbReference type="ARBA" id="ARBA00022840"/>
    </source>
</evidence>
<dbReference type="GO" id="GO:0009236">
    <property type="term" value="P:cobalamin biosynthetic process"/>
    <property type="evidence" value="ECO:0007669"/>
    <property type="project" value="UniProtKB-KW"/>
</dbReference>
<dbReference type="InterPro" id="IPR002586">
    <property type="entry name" value="CobQ/CobB/MinD/ParA_Nub-bd_dom"/>
</dbReference>
<name>A0A318KY56_9NEIS</name>
<keyword evidence="4" id="KW-0169">Cobalamin biosynthesis</keyword>
<dbReference type="Gene3D" id="3.40.50.300">
    <property type="entry name" value="P-loop containing nucleotide triphosphate hydrolases"/>
    <property type="match status" value="2"/>
</dbReference>
<dbReference type="Pfam" id="PF01656">
    <property type="entry name" value="CbiA"/>
    <property type="match status" value="1"/>
</dbReference>
<dbReference type="InterPro" id="IPR029062">
    <property type="entry name" value="Class_I_gatase-like"/>
</dbReference>
<evidence type="ECO:0000256" key="3">
    <source>
        <dbReference type="ARBA" id="ARBA00006205"/>
    </source>
</evidence>